<evidence type="ECO:0008006" key="3">
    <source>
        <dbReference type="Google" id="ProtNLM"/>
    </source>
</evidence>
<sequence length="94" mass="10719">MAEEVRRRAAGQCERCGRNKPNDFAYKLELAHLQGRGQIGRGDQPWNVAALCGPQVNTGTCHNWLDHNRKSTRAWTNAKIDELKTKYDPADWPE</sequence>
<evidence type="ECO:0000313" key="2">
    <source>
        <dbReference type="Proteomes" id="UP000214688"/>
    </source>
</evidence>
<proteinExistence type="predicted"/>
<dbReference type="RefSeq" id="WP_094238092.1">
    <property type="nucleotide sequence ID" value="NZ_CP022657.1"/>
</dbReference>
<dbReference type="AlphaFoldDB" id="A0A223D5N6"/>
<reference evidence="1 2" key="1">
    <citation type="journal article" date="2015" name="Int. J. Syst. Evol. Microbiol.">
        <title>Tumebacillus algifaecis sp. nov., isolated from decomposing algal scum.</title>
        <authorList>
            <person name="Wu Y.F."/>
            <person name="Zhang B."/>
            <person name="Xing P."/>
            <person name="Wu Q.L."/>
            <person name="Liu S.J."/>
        </authorList>
    </citation>
    <scope>NUCLEOTIDE SEQUENCE [LARGE SCALE GENOMIC DNA]</scope>
    <source>
        <strain evidence="1 2">THMBR28</strain>
    </source>
</reference>
<dbReference type="OrthoDB" id="2636340at2"/>
<name>A0A223D5N6_9BACL</name>
<protein>
    <recommendedName>
        <fullName evidence="3">HNH endonuclease</fullName>
    </recommendedName>
</protein>
<accession>A0A223D5N6</accession>
<evidence type="ECO:0000313" key="1">
    <source>
        <dbReference type="EMBL" id="ASS76865.1"/>
    </source>
</evidence>
<dbReference type="EMBL" id="CP022657">
    <property type="protein sequence ID" value="ASS76865.1"/>
    <property type="molecule type" value="Genomic_DNA"/>
</dbReference>
<organism evidence="1 2">
    <name type="scientific">Tumebacillus algifaecis</name>
    <dbReference type="NCBI Taxonomy" id="1214604"/>
    <lineage>
        <taxon>Bacteria</taxon>
        <taxon>Bacillati</taxon>
        <taxon>Bacillota</taxon>
        <taxon>Bacilli</taxon>
        <taxon>Bacillales</taxon>
        <taxon>Alicyclobacillaceae</taxon>
        <taxon>Tumebacillus</taxon>
    </lineage>
</organism>
<dbReference type="KEGG" id="tab:CIG75_19220"/>
<keyword evidence="2" id="KW-1185">Reference proteome</keyword>
<dbReference type="Proteomes" id="UP000214688">
    <property type="component" value="Chromosome"/>
</dbReference>
<gene>
    <name evidence="1" type="ORF">CIG75_19220</name>
</gene>